<dbReference type="InterPro" id="IPR004206">
    <property type="entry name" value="mRNA_triPase_Cet1"/>
</dbReference>
<keyword evidence="4" id="KW-0507">mRNA processing</keyword>
<dbReference type="CDD" id="cd07470">
    <property type="entry name" value="CYTH-like_mRNA_RTPase"/>
    <property type="match status" value="1"/>
</dbReference>
<sequence>MVREAHELLDGSRPIPIDKITYELSQNIILAFDNHENINNKDIQIEIEGRVGLVIDKNKNRIKLPINTDAIIENNYSDFQAGIDRESFEYLLDYFHNMTLKKRLSIRNNDNNNNNMDNNNNNMDNNNNNMDNNNNNMDNNNNNNNNNIHIHNSGNNTNQTHSYDKNADDNKPTCNYSYDKKNACIYDFLELKTTKSIDKYYVIKNNNSRIRTTTYLNDDNKQETESMMIQSLQKDNLNIWNVYTGNNYDYFDDDEEDDDDDYNNNNNNNNGDTGTKTNIATNNTHGLTTSKSQHIYNNLVDKNDSIDYRISINIEYTKPISKLYLSKNTPVHERLKERTTFINTYLGLQVDMTKIKTKNNELYEVEIEIPSKTIFKAMSNLRNKKDSNYLHFICSNLVNNIRGICSQLNVFKKSKHMLKNTMITKLNNNSNNQNNLSLLPNHPNDDTISSKEKEKFKKYIHSVLPIVGDYMYRVVTKNEKHIKRKIKDQLITNKEKINIFKNNVDIRRHNKKSLQTINEVHVENKWKAFKRGTKIEVLLCSDDEEYEQNEDVQDINNEYYDQYKNEEDTSLYINNIYMHNQINNNNNNNNDNDNKNEENLKNYKDFYDDT</sequence>
<dbReference type="InterPro" id="IPR033469">
    <property type="entry name" value="CYTH-like_dom_sf"/>
</dbReference>
<dbReference type="Gene3D" id="3.20.100.10">
    <property type="entry name" value="mRNA triphosphatase Cet1-like"/>
    <property type="match status" value="2"/>
</dbReference>
<dbReference type="Proteomes" id="UP000019114">
    <property type="component" value="Unassembled WGS sequence"/>
</dbReference>
<dbReference type="InterPro" id="IPR040343">
    <property type="entry name" value="Cet1/Ctl1"/>
</dbReference>
<feature type="compositionally biased region" description="Polar residues" evidence="9">
    <location>
        <begin position="148"/>
        <end position="161"/>
    </location>
</feature>
<evidence type="ECO:0000256" key="2">
    <source>
        <dbReference type="ARBA" id="ARBA00004123"/>
    </source>
</evidence>
<dbReference type="GO" id="GO:0140818">
    <property type="term" value="F:mRNA 5'-triphosphate monophosphatase activity"/>
    <property type="evidence" value="ECO:0007669"/>
    <property type="project" value="UniProtKB-EC"/>
</dbReference>
<comment type="cofactor">
    <cofactor evidence="1">
        <name>Mg(2+)</name>
        <dbReference type="ChEBI" id="CHEBI:18420"/>
    </cofactor>
</comment>
<keyword evidence="5" id="KW-0378">Hydrolase</keyword>
<evidence type="ECO:0000256" key="9">
    <source>
        <dbReference type="SAM" id="MobiDB-lite"/>
    </source>
</evidence>
<dbReference type="EC" id="3.6.1.74" evidence="7"/>
<evidence type="ECO:0000256" key="1">
    <source>
        <dbReference type="ARBA" id="ARBA00001946"/>
    </source>
</evidence>
<accession>W4IMZ9</accession>
<evidence type="ECO:0000256" key="8">
    <source>
        <dbReference type="ARBA" id="ARBA00047740"/>
    </source>
</evidence>
<feature type="compositionally biased region" description="Low complexity" evidence="9">
    <location>
        <begin position="108"/>
        <end position="147"/>
    </location>
</feature>
<protein>
    <recommendedName>
        <fullName evidence="7">mRNA 5'-phosphatase</fullName>
        <ecNumber evidence="7">3.6.1.74</ecNumber>
    </recommendedName>
</protein>
<feature type="compositionally biased region" description="Low complexity" evidence="9">
    <location>
        <begin position="263"/>
        <end position="272"/>
    </location>
</feature>
<name>W4IMZ9_PLAFA</name>
<evidence type="ECO:0000313" key="11">
    <source>
        <dbReference type="Proteomes" id="UP000019114"/>
    </source>
</evidence>
<dbReference type="GO" id="GO:0005634">
    <property type="term" value="C:nucleus"/>
    <property type="evidence" value="ECO:0007669"/>
    <property type="project" value="UniProtKB-SubCell"/>
</dbReference>
<evidence type="ECO:0000256" key="6">
    <source>
        <dbReference type="ARBA" id="ARBA00023242"/>
    </source>
</evidence>
<proteinExistence type="inferred from homology"/>
<dbReference type="PANTHER" id="PTHR28118:SF1">
    <property type="entry name" value="POLYNUCLEOTIDE 5'-TRIPHOSPHATASE CTL1-RELATED"/>
    <property type="match status" value="1"/>
</dbReference>
<feature type="region of interest" description="Disordered" evidence="9">
    <location>
        <begin position="583"/>
        <end position="610"/>
    </location>
</feature>
<comment type="catalytic activity">
    <reaction evidence="8">
        <text>a 5'-end triphospho-ribonucleoside in mRNA + H2O = a 5'-end diphospho-ribonucleoside in mRNA + phosphate + H(+)</text>
        <dbReference type="Rhea" id="RHEA:67004"/>
        <dbReference type="Rhea" id="RHEA-COMP:17164"/>
        <dbReference type="Rhea" id="RHEA-COMP:17165"/>
        <dbReference type="ChEBI" id="CHEBI:15377"/>
        <dbReference type="ChEBI" id="CHEBI:15378"/>
        <dbReference type="ChEBI" id="CHEBI:43474"/>
        <dbReference type="ChEBI" id="CHEBI:167616"/>
        <dbReference type="ChEBI" id="CHEBI:167618"/>
        <dbReference type="EC" id="3.6.1.74"/>
    </reaction>
    <physiologicalReaction direction="left-to-right" evidence="8">
        <dbReference type="Rhea" id="RHEA:67005"/>
    </physiologicalReaction>
</comment>
<organism evidence="10 11">
    <name type="scientific">Plasmodium falciparum NF135/5.C10</name>
    <dbReference type="NCBI Taxonomy" id="1036726"/>
    <lineage>
        <taxon>Eukaryota</taxon>
        <taxon>Sar</taxon>
        <taxon>Alveolata</taxon>
        <taxon>Apicomplexa</taxon>
        <taxon>Aconoidasida</taxon>
        <taxon>Haemosporida</taxon>
        <taxon>Plasmodiidae</taxon>
        <taxon>Plasmodium</taxon>
        <taxon>Plasmodium (Laverania)</taxon>
    </lineage>
</organism>
<evidence type="ECO:0000256" key="4">
    <source>
        <dbReference type="ARBA" id="ARBA00022664"/>
    </source>
</evidence>
<reference evidence="10 11" key="1">
    <citation type="submission" date="2013-02" db="EMBL/GenBank/DDBJ databases">
        <title>The Genome Annotation of Plasmodium falciparum NF135/5.C10.</title>
        <authorList>
            <consortium name="The Broad Institute Genome Sequencing Platform"/>
            <consortium name="The Broad Institute Genome Sequencing Center for Infectious Disease"/>
            <person name="Neafsey D."/>
            <person name="Hoffman S."/>
            <person name="Volkman S."/>
            <person name="Rosenthal P."/>
            <person name="Walker B."/>
            <person name="Young S.K."/>
            <person name="Zeng Q."/>
            <person name="Gargeya S."/>
            <person name="Fitzgerald M."/>
            <person name="Haas B."/>
            <person name="Abouelleil A."/>
            <person name="Allen A.W."/>
            <person name="Alvarado L."/>
            <person name="Arachchi H.M."/>
            <person name="Berlin A.M."/>
            <person name="Chapman S.B."/>
            <person name="Gainer-Dewar J."/>
            <person name="Goldberg J."/>
            <person name="Griggs A."/>
            <person name="Gujja S."/>
            <person name="Hansen M."/>
            <person name="Howarth C."/>
            <person name="Imamovic A."/>
            <person name="Ireland A."/>
            <person name="Larimer J."/>
            <person name="McCowan C."/>
            <person name="Murphy C."/>
            <person name="Pearson M."/>
            <person name="Poon T.W."/>
            <person name="Priest M."/>
            <person name="Roberts A."/>
            <person name="Saif S."/>
            <person name="Shea T."/>
            <person name="Sisk P."/>
            <person name="Sykes S."/>
            <person name="Wortman J."/>
            <person name="Nusbaum C."/>
            <person name="Birren B."/>
        </authorList>
    </citation>
    <scope>NUCLEOTIDE SEQUENCE [LARGE SCALE GENOMIC DNA]</scope>
    <source>
        <strain evidence="10 11">NF135/5.C10</strain>
    </source>
</reference>
<evidence type="ECO:0000256" key="7">
    <source>
        <dbReference type="ARBA" id="ARBA00035028"/>
    </source>
</evidence>
<comment type="similarity">
    <text evidence="3">Belongs to the fungal TPase family.</text>
</comment>
<gene>
    <name evidence="10" type="ORF">PFNF135_00637</name>
</gene>
<evidence type="ECO:0000256" key="5">
    <source>
        <dbReference type="ARBA" id="ARBA00022801"/>
    </source>
</evidence>
<dbReference type="InterPro" id="IPR037009">
    <property type="entry name" value="mRNA_triPase_Cet1_sf"/>
</dbReference>
<feature type="region of interest" description="Disordered" evidence="9">
    <location>
        <begin position="251"/>
        <end position="287"/>
    </location>
</feature>
<dbReference type="EMBL" id="KI926020">
    <property type="protein sequence ID" value="ETW45036.1"/>
    <property type="molecule type" value="Genomic_DNA"/>
</dbReference>
<dbReference type="GO" id="GO:0004651">
    <property type="term" value="F:polynucleotide 5'-phosphatase activity"/>
    <property type="evidence" value="ECO:0007669"/>
    <property type="project" value="InterPro"/>
</dbReference>
<keyword evidence="6" id="KW-0539">Nucleus</keyword>
<dbReference type="PANTHER" id="PTHR28118">
    <property type="entry name" value="POLYNUCLEOTIDE 5'-TRIPHOSPHATASE-RELATED"/>
    <property type="match status" value="1"/>
</dbReference>
<reference evidence="10 11" key="2">
    <citation type="submission" date="2013-02" db="EMBL/GenBank/DDBJ databases">
        <title>The Genome Sequence of Plasmodium falciparum NF135/5.C10.</title>
        <authorList>
            <consortium name="The Broad Institute Genome Sequencing Platform"/>
            <consortium name="The Broad Institute Genome Sequencing Center for Infectious Disease"/>
            <person name="Neafsey D."/>
            <person name="Cheeseman I."/>
            <person name="Volkman S."/>
            <person name="Adams J."/>
            <person name="Walker B."/>
            <person name="Young S.K."/>
            <person name="Zeng Q."/>
            <person name="Gargeya S."/>
            <person name="Fitzgerald M."/>
            <person name="Haas B."/>
            <person name="Abouelleil A."/>
            <person name="Alvarado L."/>
            <person name="Arachchi H.M."/>
            <person name="Berlin A.M."/>
            <person name="Chapman S.B."/>
            <person name="Dewar J."/>
            <person name="Goldberg J."/>
            <person name="Griggs A."/>
            <person name="Gujja S."/>
            <person name="Hansen M."/>
            <person name="Howarth C."/>
            <person name="Imamovic A."/>
            <person name="Larimer J."/>
            <person name="McCowan C."/>
            <person name="Murphy C."/>
            <person name="Neiman D."/>
            <person name="Pearson M."/>
            <person name="Priest M."/>
            <person name="Roberts A."/>
            <person name="Saif S."/>
            <person name="Shea T."/>
            <person name="Sisk P."/>
            <person name="Sykes S."/>
            <person name="Wortman J."/>
            <person name="Nusbaum C."/>
            <person name="Birren B."/>
        </authorList>
    </citation>
    <scope>NUCLEOTIDE SEQUENCE [LARGE SCALE GENOMIC DNA]</scope>
    <source>
        <strain evidence="10 11">NF135/5.C10</strain>
    </source>
</reference>
<dbReference type="SUPFAM" id="SSF55154">
    <property type="entry name" value="CYTH-like phosphatases"/>
    <property type="match status" value="1"/>
</dbReference>
<feature type="compositionally biased region" description="Acidic residues" evidence="9">
    <location>
        <begin position="251"/>
        <end position="262"/>
    </location>
</feature>
<dbReference type="OrthoDB" id="272147at2759"/>
<comment type="subcellular location">
    <subcellularLocation>
        <location evidence="2">Nucleus</location>
    </subcellularLocation>
</comment>
<dbReference type="AlphaFoldDB" id="W4IMZ9"/>
<feature type="compositionally biased region" description="Basic and acidic residues" evidence="9">
    <location>
        <begin position="592"/>
        <end position="610"/>
    </location>
</feature>
<evidence type="ECO:0000256" key="3">
    <source>
        <dbReference type="ARBA" id="ARBA00006345"/>
    </source>
</evidence>
<evidence type="ECO:0000313" key="10">
    <source>
        <dbReference type="EMBL" id="ETW45036.1"/>
    </source>
</evidence>
<feature type="region of interest" description="Disordered" evidence="9">
    <location>
        <begin position="107"/>
        <end position="169"/>
    </location>
</feature>
<feature type="compositionally biased region" description="Polar residues" evidence="9">
    <location>
        <begin position="273"/>
        <end position="287"/>
    </location>
</feature>
<dbReference type="GO" id="GO:0006397">
    <property type="term" value="P:mRNA processing"/>
    <property type="evidence" value="ECO:0007669"/>
    <property type="project" value="UniProtKB-KW"/>
</dbReference>